<name>A0A839GL30_9BACT</name>
<accession>A0A839GL30</accession>
<dbReference type="AlphaFoldDB" id="A0A839GL30"/>
<dbReference type="PROSITE" id="PS51257">
    <property type="entry name" value="PROKAR_LIPOPROTEIN"/>
    <property type="match status" value="1"/>
</dbReference>
<organism evidence="3 4">
    <name type="scientific">Rufibacter quisquiliarum</name>
    <dbReference type="NCBI Taxonomy" id="1549639"/>
    <lineage>
        <taxon>Bacteria</taxon>
        <taxon>Pseudomonadati</taxon>
        <taxon>Bacteroidota</taxon>
        <taxon>Cytophagia</taxon>
        <taxon>Cytophagales</taxon>
        <taxon>Hymenobacteraceae</taxon>
        <taxon>Rufibacter</taxon>
    </lineage>
</organism>
<dbReference type="PANTHER" id="PTHR38593:SF1">
    <property type="entry name" value="BLR2558 PROTEIN"/>
    <property type="match status" value="1"/>
</dbReference>
<evidence type="ECO:0000313" key="4">
    <source>
        <dbReference type="Proteomes" id="UP000563094"/>
    </source>
</evidence>
<dbReference type="RefSeq" id="WP_082893583.1">
    <property type="nucleotide sequence ID" value="NZ_JACJIQ010000001.1"/>
</dbReference>
<sequence length="177" mass="19595">MKKISLLLIGSVFAMSSTTLVSCSSNKQEASAADHAKVEQFLQKAVATDRFELMAGMMAADQGKKVDAYGQQLVHVHSRTSPVLESMAKQRRVELPNEMPSEKKAIVDSLETKEGEAFDQTFTDAQLEVQKETVALYEQAEKELKDQEIQAFIDQVLPVLKQHLAEAQELKNAVASK</sequence>
<dbReference type="InterPro" id="IPR025419">
    <property type="entry name" value="DUF4142"/>
</dbReference>
<dbReference type="Proteomes" id="UP000563094">
    <property type="component" value="Unassembled WGS sequence"/>
</dbReference>
<dbReference type="Pfam" id="PF13628">
    <property type="entry name" value="DUF4142"/>
    <property type="match status" value="1"/>
</dbReference>
<feature type="chain" id="PRO_5032326972" evidence="1">
    <location>
        <begin position="22"/>
        <end position="177"/>
    </location>
</feature>
<comment type="caution">
    <text evidence="3">The sequence shown here is derived from an EMBL/GenBank/DDBJ whole genome shotgun (WGS) entry which is preliminary data.</text>
</comment>
<feature type="domain" description="DUF4142" evidence="2">
    <location>
        <begin position="39"/>
        <end position="170"/>
    </location>
</feature>
<reference evidence="3 4" key="1">
    <citation type="submission" date="2020-08" db="EMBL/GenBank/DDBJ databases">
        <title>Genomic Encyclopedia of Type Strains, Phase IV (KMG-IV): sequencing the most valuable type-strain genomes for metagenomic binning, comparative biology and taxonomic classification.</title>
        <authorList>
            <person name="Goeker M."/>
        </authorList>
    </citation>
    <scope>NUCLEOTIDE SEQUENCE [LARGE SCALE GENOMIC DNA]</scope>
    <source>
        <strain evidence="3 4">DSM 29854</strain>
    </source>
</reference>
<protein>
    <submittedName>
        <fullName evidence="3">Putative membrane protein</fullName>
    </submittedName>
</protein>
<dbReference type="PANTHER" id="PTHR38593">
    <property type="entry name" value="BLR2558 PROTEIN"/>
    <property type="match status" value="1"/>
</dbReference>
<evidence type="ECO:0000259" key="2">
    <source>
        <dbReference type="Pfam" id="PF13628"/>
    </source>
</evidence>
<feature type="signal peptide" evidence="1">
    <location>
        <begin position="1"/>
        <end position="21"/>
    </location>
</feature>
<keyword evidence="4" id="KW-1185">Reference proteome</keyword>
<proteinExistence type="predicted"/>
<dbReference type="EMBL" id="JACJIQ010000001">
    <property type="protein sequence ID" value="MBA9075657.1"/>
    <property type="molecule type" value="Genomic_DNA"/>
</dbReference>
<keyword evidence="1" id="KW-0732">Signal</keyword>
<evidence type="ECO:0000313" key="3">
    <source>
        <dbReference type="EMBL" id="MBA9075657.1"/>
    </source>
</evidence>
<gene>
    <name evidence="3" type="ORF">FHS90_000354</name>
</gene>
<evidence type="ECO:0000256" key="1">
    <source>
        <dbReference type="SAM" id="SignalP"/>
    </source>
</evidence>